<proteinExistence type="predicted"/>
<dbReference type="EMBL" id="AMZN01000047">
    <property type="protein sequence ID" value="ELR70961.1"/>
    <property type="molecule type" value="Genomic_DNA"/>
</dbReference>
<comment type="caution">
    <text evidence="1">The sequence shown here is derived from an EMBL/GenBank/DDBJ whole genome shotgun (WGS) entry which is preliminary data.</text>
</comment>
<reference evidence="1 2" key="1">
    <citation type="submission" date="2012-12" db="EMBL/GenBank/DDBJ databases">
        <title>Genome assembly of Fulvivirga imtechensis AK7.</title>
        <authorList>
            <person name="Nupur N."/>
            <person name="Khatri I."/>
            <person name="Kumar R."/>
            <person name="Subramanian S."/>
            <person name="Pinnaka A."/>
        </authorList>
    </citation>
    <scope>NUCLEOTIDE SEQUENCE [LARGE SCALE GENOMIC DNA]</scope>
    <source>
        <strain evidence="1 2">AK7</strain>
    </source>
</reference>
<gene>
    <name evidence="1" type="ORF">C900_03244</name>
</gene>
<evidence type="ECO:0000313" key="2">
    <source>
        <dbReference type="Proteomes" id="UP000011135"/>
    </source>
</evidence>
<dbReference type="eggNOG" id="ENOG5032EEX">
    <property type="taxonomic scope" value="Bacteria"/>
</dbReference>
<keyword evidence="2" id="KW-1185">Reference proteome</keyword>
<accession>L8JPS3</accession>
<protein>
    <submittedName>
        <fullName evidence="1">Uncharacterized protein</fullName>
    </submittedName>
</protein>
<dbReference type="Proteomes" id="UP000011135">
    <property type="component" value="Unassembled WGS sequence"/>
</dbReference>
<evidence type="ECO:0000313" key="1">
    <source>
        <dbReference type="EMBL" id="ELR70961.1"/>
    </source>
</evidence>
<organism evidence="1 2">
    <name type="scientific">Fulvivirga imtechensis AK7</name>
    <dbReference type="NCBI Taxonomy" id="1237149"/>
    <lineage>
        <taxon>Bacteria</taxon>
        <taxon>Pseudomonadati</taxon>
        <taxon>Bacteroidota</taxon>
        <taxon>Cytophagia</taxon>
        <taxon>Cytophagales</taxon>
        <taxon>Fulvivirgaceae</taxon>
        <taxon>Fulvivirga</taxon>
    </lineage>
</organism>
<dbReference type="AlphaFoldDB" id="L8JPS3"/>
<sequence>MPYLKTMRRRFFLLGVGIVSSTLSFSQVKKQFSVENYDSVEKVDLNFKVNNGTCLIKPGENDELLNVYSNQDHDSYSHSFDKSIKKGICQIKLALEDDRSEGISRSISYRMFGTSSNTTKKIWKVYLTKNKRYDLNLTYGIGHADIDLSGLSIEKLKIYTGSADVNIGYLAGEHNPVVMDTFHVKVDLGSVNVKKLNLSKAKHVVADIGFGNLLLDFSDQPQVRSDIKGSVGAGNLMIMLPSEETPVIVKVNDSWLCRVKLTKSFKQLTDNTFVNKAYKEGADNLLTFDLDVSMGSIVFKEKK</sequence>
<dbReference type="STRING" id="1237149.C900_03244"/>
<name>L8JPS3_9BACT</name>